<keyword evidence="5" id="KW-1185">Reference proteome</keyword>
<feature type="region of interest" description="Disordered" evidence="1">
    <location>
        <begin position="600"/>
        <end position="623"/>
    </location>
</feature>
<feature type="domain" description="HAT C-terminal dimerisation" evidence="3">
    <location>
        <begin position="452"/>
        <end position="501"/>
    </location>
</feature>
<feature type="compositionally biased region" description="Polar residues" evidence="1">
    <location>
        <begin position="600"/>
        <end position="612"/>
    </location>
</feature>
<dbReference type="PANTHER" id="PTHR46289">
    <property type="entry name" value="52 KDA REPRESSOR OF THE INHIBITOR OF THE PROTEIN KINASE-LIKE PROTEIN-RELATED"/>
    <property type="match status" value="1"/>
</dbReference>
<accession>A0ABQ9GJL2</accession>
<name>A0ABQ9GJL2_9NEOP</name>
<organism evidence="4 5">
    <name type="scientific">Dryococelus australis</name>
    <dbReference type="NCBI Taxonomy" id="614101"/>
    <lineage>
        <taxon>Eukaryota</taxon>
        <taxon>Metazoa</taxon>
        <taxon>Ecdysozoa</taxon>
        <taxon>Arthropoda</taxon>
        <taxon>Hexapoda</taxon>
        <taxon>Insecta</taxon>
        <taxon>Pterygota</taxon>
        <taxon>Neoptera</taxon>
        <taxon>Polyneoptera</taxon>
        <taxon>Phasmatodea</taxon>
        <taxon>Verophasmatodea</taxon>
        <taxon>Anareolatae</taxon>
        <taxon>Phasmatidae</taxon>
        <taxon>Eurycanthinae</taxon>
        <taxon>Dryococelus</taxon>
    </lineage>
</organism>
<keyword evidence="2" id="KW-0812">Transmembrane</keyword>
<evidence type="ECO:0000313" key="5">
    <source>
        <dbReference type="Proteomes" id="UP001159363"/>
    </source>
</evidence>
<keyword evidence="2" id="KW-0472">Membrane</keyword>
<evidence type="ECO:0000256" key="1">
    <source>
        <dbReference type="SAM" id="MobiDB-lite"/>
    </source>
</evidence>
<keyword evidence="2" id="KW-1133">Transmembrane helix</keyword>
<feature type="transmembrane region" description="Helical" evidence="2">
    <location>
        <begin position="86"/>
        <end position="107"/>
    </location>
</feature>
<reference evidence="4 5" key="1">
    <citation type="submission" date="2023-02" db="EMBL/GenBank/DDBJ databases">
        <title>LHISI_Scaffold_Assembly.</title>
        <authorList>
            <person name="Stuart O.P."/>
            <person name="Cleave R."/>
            <person name="Magrath M.J.L."/>
            <person name="Mikheyev A.S."/>
        </authorList>
    </citation>
    <scope>NUCLEOTIDE SEQUENCE [LARGE SCALE GENOMIC DNA]</scope>
    <source>
        <strain evidence="4">Daus_M_001</strain>
        <tissue evidence="4">Leg muscle</tissue>
    </source>
</reference>
<proteinExistence type="predicted"/>
<evidence type="ECO:0000256" key="2">
    <source>
        <dbReference type="SAM" id="Phobius"/>
    </source>
</evidence>
<dbReference type="EMBL" id="JARBHB010000011">
    <property type="protein sequence ID" value="KAJ8872200.1"/>
    <property type="molecule type" value="Genomic_DNA"/>
</dbReference>
<protein>
    <recommendedName>
        <fullName evidence="3">HAT C-terminal dimerisation domain-containing protein</fullName>
    </recommendedName>
</protein>
<dbReference type="Pfam" id="PF05699">
    <property type="entry name" value="Dimer_Tnp_hAT"/>
    <property type="match status" value="1"/>
</dbReference>
<dbReference type="Proteomes" id="UP001159363">
    <property type="component" value="Chromosome 10"/>
</dbReference>
<dbReference type="InterPro" id="IPR008906">
    <property type="entry name" value="HATC_C_dom"/>
</dbReference>
<dbReference type="InterPro" id="IPR052958">
    <property type="entry name" value="IFN-induced_PKR_regulator"/>
</dbReference>
<gene>
    <name evidence="4" type="ORF">PR048_025802</name>
</gene>
<comment type="caution">
    <text evidence="4">The sequence shown here is derived from an EMBL/GenBank/DDBJ whole genome shotgun (WGS) entry which is preliminary data.</text>
</comment>
<evidence type="ECO:0000259" key="3">
    <source>
        <dbReference type="Pfam" id="PF05699"/>
    </source>
</evidence>
<dbReference type="PANTHER" id="PTHR46289:SF14">
    <property type="entry name" value="DUF4371 DOMAIN-CONTAINING PROTEIN"/>
    <property type="match status" value="1"/>
</dbReference>
<evidence type="ECO:0000313" key="4">
    <source>
        <dbReference type="EMBL" id="KAJ8872200.1"/>
    </source>
</evidence>
<sequence length="623" mass="69278">MHSVSLGCTVVTGSCCMHRECTAVSKHRVTLQHFTTRYCKQSFQKCSFYREQPIGEQRTGLGGHPSLLESLFTVPVRIAHSQQPGWWSLLLVLVLVLVLMLVVVVFGSCTINPMAQQSVLALGGNTALLARRSDEALGVRVSVAHIAPSLLDIGHAATYPVVLSAAGTSLRAISDLSGPSNTEKQGATNDIGIYIGKTVDDFTKRNLLQDNLRRLEDYVFPYTFKKLKGKEVHRHPTHQYLEMFEWPVFSDISRGLFCKYCALFAPGHVGGFHKTVQLSQLATRPLAQFSKLLGKDGYMNMHAEKTYHKHAVAAGKTNIYFRGHRDDGLVLSSNGGFCDNEGSFRELVPFRTSSGDNKLEQYLKNISARTIKKPLDLKTAEETLRDTITTLKAKRARCAQEFLHLFSEVRAVSLELRTELKVERIAKTQVHRCNTPDPDLQSGNSDKASLGILLQVLATLPVSVATAERTFSTLKRINTWLRITMNEDRLIGLALLATHRDIAINPDQVIGRFAMSGNRRLKFVLKIQCSIKLFLNCTHYLKDLYKPHNYLKSNFCSPHTLASEMASLASNMVERHSPATPHRNASHRLGTYLLAGGPANSKTYTDHSNQSDARPVPRASPSQ</sequence>